<dbReference type="Pfam" id="PF01594">
    <property type="entry name" value="AI-2E_transport"/>
    <property type="match status" value="1"/>
</dbReference>
<dbReference type="InterPro" id="IPR002549">
    <property type="entry name" value="AI-2E-like"/>
</dbReference>
<keyword evidence="8" id="KW-1185">Reference proteome</keyword>
<keyword evidence="3 6" id="KW-0812">Transmembrane</keyword>
<protein>
    <submittedName>
        <fullName evidence="7">AI-2E family transporter</fullName>
    </submittedName>
</protein>
<feature type="transmembrane region" description="Helical" evidence="6">
    <location>
        <begin position="228"/>
        <end position="255"/>
    </location>
</feature>
<evidence type="ECO:0000256" key="4">
    <source>
        <dbReference type="ARBA" id="ARBA00022989"/>
    </source>
</evidence>
<sequence>MYEKFLNNTRLRRFTVLGLVIFVLFLVRDFMTPMLLTFIFTLISVKIVKFIQRYIKAPTFLLATILYLFELCLLYLLISKYSTILIDQVVSTYNSIVHFYQHKDFDSDIVTDFISNYFKNHNWQDKVESGAGIILEQLQNVGRLAISFIMSFILSFFFMIEKEKTVLFSRNFLSSEYAWFFQDLYYFAKVFVETFGVVVEVQLLIAIVNTVITTIGLGLIGFTQLPTLAIMIFFLSLIPVAGVIFSCIPLTLIAYSTGGLQTVIYVLVLIIVVHCVEAYILNPKFMSSRTKLPIFYTFVILLFSEKFLGVWGLIVGIPIFNFFLEILGVKIATKKIKNKKTEQPS</sequence>
<feature type="transmembrane region" description="Helical" evidence="6">
    <location>
        <begin position="141"/>
        <end position="160"/>
    </location>
</feature>
<feature type="transmembrane region" description="Helical" evidence="6">
    <location>
        <begin position="20"/>
        <end position="45"/>
    </location>
</feature>
<dbReference type="PANTHER" id="PTHR21716:SF62">
    <property type="entry name" value="TRANSPORT PROTEIN YDBI-RELATED"/>
    <property type="match status" value="1"/>
</dbReference>
<evidence type="ECO:0000256" key="1">
    <source>
        <dbReference type="ARBA" id="ARBA00004141"/>
    </source>
</evidence>
<comment type="subcellular location">
    <subcellularLocation>
        <location evidence="1">Membrane</location>
        <topology evidence="1">Multi-pass membrane protein</topology>
    </subcellularLocation>
</comment>
<evidence type="ECO:0000256" key="3">
    <source>
        <dbReference type="ARBA" id="ARBA00022692"/>
    </source>
</evidence>
<proteinExistence type="inferred from homology"/>
<evidence type="ECO:0000313" key="7">
    <source>
        <dbReference type="EMBL" id="MDT2599757.1"/>
    </source>
</evidence>
<organism evidence="7 8">
    <name type="scientific">Enterococcus hulanensis</name>
    <dbReference type="NCBI Taxonomy" id="2559929"/>
    <lineage>
        <taxon>Bacteria</taxon>
        <taxon>Bacillati</taxon>
        <taxon>Bacillota</taxon>
        <taxon>Bacilli</taxon>
        <taxon>Lactobacillales</taxon>
        <taxon>Enterococcaceae</taxon>
        <taxon>Enterococcus</taxon>
    </lineage>
</organism>
<dbReference type="RefSeq" id="WP_311821695.1">
    <property type="nucleotide sequence ID" value="NZ_JARPYF010000002.1"/>
</dbReference>
<reference evidence="7 8" key="1">
    <citation type="submission" date="2023-03" db="EMBL/GenBank/DDBJ databases">
        <authorList>
            <person name="Shen W."/>
            <person name="Cai J."/>
        </authorList>
    </citation>
    <scope>NUCLEOTIDE SEQUENCE [LARGE SCALE GENOMIC DNA]</scope>
    <source>
        <strain evidence="7 8">D6-4</strain>
    </source>
</reference>
<dbReference type="EMBL" id="JARPYI010000003">
    <property type="protein sequence ID" value="MDT2599757.1"/>
    <property type="molecule type" value="Genomic_DNA"/>
</dbReference>
<dbReference type="Proteomes" id="UP001252875">
    <property type="component" value="Unassembled WGS sequence"/>
</dbReference>
<feature type="transmembrane region" description="Helical" evidence="6">
    <location>
        <begin position="57"/>
        <end position="78"/>
    </location>
</feature>
<keyword evidence="5 6" id="KW-0472">Membrane</keyword>
<keyword evidence="4 6" id="KW-1133">Transmembrane helix</keyword>
<evidence type="ECO:0000256" key="6">
    <source>
        <dbReference type="SAM" id="Phobius"/>
    </source>
</evidence>
<comment type="caution">
    <text evidence="7">The sequence shown here is derived from an EMBL/GenBank/DDBJ whole genome shotgun (WGS) entry which is preliminary data.</text>
</comment>
<feature type="transmembrane region" description="Helical" evidence="6">
    <location>
        <begin position="262"/>
        <end position="282"/>
    </location>
</feature>
<evidence type="ECO:0000256" key="2">
    <source>
        <dbReference type="ARBA" id="ARBA00009773"/>
    </source>
</evidence>
<feature type="transmembrane region" description="Helical" evidence="6">
    <location>
        <begin position="294"/>
        <end position="327"/>
    </location>
</feature>
<evidence type="ECO:0000256" key="5">
    <source>
        <dbReference type="ARBA" id="ARBA00023136"/>
    </source>
</evidence>
<name>A0ABU3EY04_9ENTE</name>
<accession>A0ABU3EY04</accession>
<evidence type="ECO:0000313" key="8">
    <source>
        <dbReference type="Proteomes" id="UP001252875"/>
    </source>
</evidence>
<comment type="similarity">
    <text evidence="2">Belongs to the autoinducer-2 exporter (AI-2E) (TC 2.A.86) family.</text>
</comment>
<dbReference type="PANTHER" id="PTHR21716">
    <property type="entry name" value="TRANSMEMBRANE PROTEIN"/>
    <property type="match status" value="1"/>
</dbReference>
<gene>
    <name evidence="7" type="ORF">P7D85_08225</name>
</gene>
<feature type="transmembrane region" description="Helical" evidence="6">
    <location>
        <begin position="203"/>
        <end position="222"/>
    </location>
</feature>